<dbReference type="InterPro" id="IPR025657">
    <property type="entry name" value="RadC_JAB"/>
</dbReference>
<organism evidence="8 9">
    <name type="scientific">Anoxybacter fermentans</name>
    <dbReference type="NCBI Taxonomy" id="1323375"/>
    <lineage>
        <taxon>Bacteria</taxon>
        <taxon>Bacillati</taxon>
        <taxon>Bacillota</taxon>
        <taxon>Clostridia</taxon>
        <taxon>Halanaerobiales</taxon>
        <taxon>Anoxybacter</taxon>
    </lineage>
</organism>
<dbReference type="GO" id="GO:0006508">
    <property type="term" value="P:proteolysis"/>
    <property type="evidence" value="ECO:0007669"/>
    <property type="project" value="UniProtKB-KW"/>
</dbReference>
<keyword evidence="9" id="KW-1185">Reference proteome</keyword>
<evidence type="ECO:0000256" key="3">
    <source>
        <dbReference type="ARBA" id="ARBA00022723"/>
    </source>
</evidence>
<dbReference type="PROSITE" id="PS50249">
    <property type="entry name" value="MPN"/>
    <property type="match status" value="1"/>
</dbReference>
<dbReference type="Proteomes" id="UP000267250">
    <property type="component" value="Chromosome"/>
</dbReference>
<comment type="similarity">
    <text evidence="1">Belongs to the UPF0758 family.</text>
</comment>
<keyword evidence="3" id="KW-0479">Metal-binding</keyword>
<dbReference type="InterPro" id="IPR037518">
    <property type="entry name" value="MPN"/>
</dbReference>
<dbReference type="GO" id="GO:0008237">
    <property type="term" value="F:metallopeptidase activity"/>
    <property type="evidence" value="ECO:0007669"/>
    <property type="project" value="UniProtKB-KW"/>
</dbReference>
<protein>
    <recommendedName>
        <fullName evidence="7">MPN domain-containing protein</fullName>
    </recommendedName>
</protein>
<evidence type="ECO:0000256" key="1">
    <source>
        <dbReference type="ARBA" id="ARBA00010243"/>
    </source>
</evidence>
<evidence type="ECO:0000256" key="2">
    <source>
        <dbReference type="ARBA" id="ARBA00022670"/>
    </source>
</evidence>
<dbReference type="InterPro" id="IPR001405">
    <property type="entry name" value="UPF0758"/>
</dbReference>
<sequence length="244" mass="28221">MKKLVCSTCGVEIQEQDILGIGTFDRNIGKYAGLTVITFRCSKCHQKEYQVIDHNPFSKINEISIHPELTPEEMMIVQREASINCDDQLDFYEAIKEIDTVEEFLIKCNLNRFEKLKKVGQIIQTPTDVFNIFVKYNGLDKKRMMVLFLDEENRLVTWELFGEGTNKPISFDPKNIFRTALLLPQKVSVILAHNHFTQLSTPSKKDILRTKRLVKAGEVLGVEFLDHVIIYEEGYKSFDQLNLI</sequence>
<reference evidence="8 9" key="1">
    <citation type="submission" date="2016-07" db="EMBL/GenBank/DDBJ databases">
        <title>Genome and transcriptome analysis of iron-reducing fermentative bacteria Anoxybacter fermentans.</title>
        <authorList>
            <person name="Zeng X."/>
            <person name="Shao Z."/>
        </authorList>
    </citation>
    <scope>NUCLEOTIDE SEQUENCE [LARGE SCALE GENOMIC DNA]</scope>
    <source>
        <strain evidence="8 9">DY22613</strain>
    </source>
</reference>
<dbReference type="KEGG" id="aft:BBF96_04395"/>
<evidence type="ECO:0000313" key="8">
    <source>
        <dbReference type="EMBL" id="AZR72696.1"/>
    </source>
</evidence>
<feature type="domain" description="MPN" evidence="7">
    <location>
        <begin position="122"/>
        <end position="244"/>
    </location>
</feature>
<name>A0A3Q9HPE1_9FIRM</name>
<evidence type="ECO:0000259" key="7">
    <source>
        <dbReference type="PROSITE" id="PS50249"/>
    </source>
</evidence>
<evidence type="ECO:0000256" key="6">
    <source>
        <dbReference type="ARBA" id="ARBA00023049"/>
    </source>
</evidence>
<dbReference type="GO" id="GO:0046872">
    <property type="term" value="F:metal ion binding"/>
    <property type="evidence" value="ECO:0007669"/>
    <property type="project" value="UniProtKB-KW"/>
</dbReference>
<gene>
    <name evidence="8" type="ORF">BBF96_04395</name>
</gene>
<proteinExistence type="inferred from homology"/>
<dbReference type="Gene3D" id="3.40.140.10">
    <property type="entry name" value="Cytidine Deaminase, domain 2"/>
    <property type="match status" value="1"/>
</dbReference>
<evidence type="ECO:0000313" key="9">
    <source>
        <dbReference type="Proteomes" id="UP000267250"/>
    </source>
</evidence>
<dbReference type="PANTHER" id="PTHR30471">
    <property type="entry name" value="DNA REPAIR PROTEIN RADC"/>
    <property type="match status" value="1"/>
</dbReference>
<dbReference type="AlphaFoldDB" id="A0A3Q9HPE1"/>
<keyword evidence="4" id="KW-0378">Hydrolase</keyword>
<keyword evidence="6" id="KW-0482">Metalloprotease</keyword>
<keyword evidence="5" id="KW-0862">Zinc</keyword>
<dbReference type="RefSeq" id="WP_164730900.1">
    <property type="nucleotide sequence ID" value="NZ_CP016379.1"/>
</dbReference>
<evidence type="ECO:0000256" key="4">
    <source>
        <dbReference type="ARBA" id="ARBA00022801"/>
    </source>
</evidence>
<dbReference type="PANTHER" id="PTHR30471:SF3">
    <property type="entry name" value="UPF0758 PROTEIN YEES-RELATED"/>
    <property type="match status" value="1"/>
</dbReference>
<accession>A0A3Q9HPE1</accession>
<dbReference type="EMBL" id="CP016379">
    <property type="protein sequence ID" value="AZR72696.1"/>
    <property type="molecule type" value="Genomic_DNA"/>
</dbReference>
<keyword evidence="2" id="KW-0645">Protease</keyword>
<dbReference type="Pfam" id="PF04002">
    <property type="entry name" value="RadC"/>
    <property type="match status" value="1"/>
</dbReference>
<evidence type="ECO:0000256" key="5">
    <source>
        <dbReference type="ARBA" id="ARBA00022833"/>
    </source>
</evidence>